<feature type="transmembrane region" description="Helical" evidence="15">
    <location>
        <begin position="106"/>
        <end position="125"/>
    </location>
</feature>
<dbReference type="PRINTS" id="PR00237">
    <property type="entry name" value="GPCRRHODOPSN"/>
</dbReference>
<keyword evidence="3" id="KW-1003">Cell membrane</keyword>
<dbReference type="GO" id="GO:0005886">
    <property type="term" value="C:plasma membrane"/>
    <property type="evidence" value="ECO:0007669"/>
    <property type="project" value="UniProtKB-SubCell"/>
</dbReference>
<reference evidence="17" key="2">
    <citation type="submission" date="2025-09" db="UniProtKB">
        <authorList>
            <consortium name="Ensembl"/>
        </authorList>
    </citation>
    <scope>IDENTIFICATION</scope>
</reference>
<reference evidence="17" key="1">
    <citation type="submission" date="2025-08" db="UniProtKB">
        <authorList>
            <consortium name="Ensembl"/>
        </authorList>
    </citation>
    <scope>IDENTIFICATION</scope>
</reference>
<feature type="transmembrane region" description="Helical" evidence="15">
    <location>
        <begin position="137"/>
        <end position="163"/>
    </location>
</feature>
<evidence type="ECO:0000256" key="11">
    <source>
        <dbReference type="ARBA" id="ARBA00023180"/>
    </source>
</evidence>
<accession>A0A8C8AJK2</accession>
<feature type="transmembrane region" description="Helical" evidence="15">
    <location>
        <begin position="28"/>
        <end position="50"/>
    </location>
</feature>
<dbReference type="InterPro" id="IPR050569">
    <property type="entry name" value="TAAR"/>
</dbReference>
<evidence type="ECO:0000256" key="7">
    <source>
        <dbReference type="ARBA" id="ARBA00023040"/>
    </source>
</evidence>
<dbReference type="Pfam" id="PF00001">
    <property type="entry name" value="7tm_1"/>
    <property type="match status" value="2"/>
</dbReference>
<organism evidence="17 18">
    <name type="scientific">Otus sunia</name>
    <name type="common">Oriental scops-owl</name>
    <dbReference type="NCBI Taxonomy" id="257818"/>
    <lineage>
        <taxon>Eukaryota</taxon>
        <taxon>Metazoa</taxon>
        <taxon>Chordata</taxon>
        <taxon>Craniata</taxon>
        <taxon>Vertebrata</taxon>
        <taxon>Euteleostomi</taxon>
        <taxon>Archelosauria</taxon>
        <taxon>Archosauria</taxon>
        <taxon>Dinosauria</taxon>
        <taxon>Saurischia</taxon>
        <taxon>Theropoda</taxon>
        <taxon>Coelurosauria</taxon>
        <taxon>Aves</taxon>
        <taxon>Neognathae</taxon>
        <taxon>Neoaves</taxon>
        <taxon>Telluraves</taxon>
        <taxon>Strigiformes</taxon>
        <taxon>Strigidae</taxon>
        <taxon>Otus</taxon>
    </lineage>
</organism>
<feature type="transmembrane region" description="Helical" evidence="15">
    <location>
        <begin position="395"/>
        <end position="413"/>
    </location>
</feature>
<keyword evidence="4 14" id="KW-0812">Transmembrane</keyword>
<evidence type="ECO:0000256" key="5">
    <source>
        <dbReference type="ARBA" id="ARBA00022824"/>
    </source>
</evidence>
<keyword evidence="18" id="KW-1185">Reference proteome</keyword>
<feature type="transmembrane region" description="Helical" evidence="15">
    <location>
        <begin position="252"/>
        <end position="271"/>
    </location>
</feature>
<dbReference type="AlphaFoldDB" id="A0A8C8AJK2"/>
<dbReference type="GO" id="GO:0001594">
    <property type="term" value="F:trace-amine receptor activity"/>
    <property type="evidence" value="ECO:0007669"/>
    <property type="project" value="InterPro"/>
</dbReference>
<evidence type="ECO:0000256" key="9">
    <source>
        <dbReference type="ARBA" id="ARBA00023157"/>
    </source>
</evidence>
<dbReference type="CDD" id="cd15314">
    <property type="entry name" value="7tmA_TAAR1"/>
    <property type="match status" value="1"/>
</dbReference>
<dbReference type="SUPFAM" id="SSF81321">
    <property type="entry name" value="Family A G protein-coupled receptor-like"/>
    <property type="match status" value="2"/>
</dbReference>
<evidence type="ECO:0000256" key="10">
    <source>
        <dbReference type="ARBA" id="ARBA00023170"/>
    </source>
</evidence>
<dbReference type="PROSITE" id="PS00237">
    <property type="entry name" value="G_PROTEIN_RECEP_F1_1"/>
    <property type="match status" value="1"/>
</dbReference>
<dbReference type="PRINTS" id="PR01831">
    <property type="entry name" value="TRACEAMINE1R"/>
</dbReference>
<feature type="domain" description="G-protein coupled receptors family 1 profile" evidence="16">
    <location>
        <begin position="42"/>
        <end position="304"/>
    </location>
</feature>
<evidence type="ECO:0000256" key="1">
    <source>
        <dbReference type="ARBA" id="ARBA00004477"/>
    </source>
</evidence>
<keyword evidence="10 14" id="KW-0675">Receptor</keyword>
<proteinExistence type="inferred from homology"/>
<keyword evidence="12 14" id="KW-0807">Transducer</keyword>
<dbReference type="Gene3D" id="1.20.1070.10">
    <property type="entry name" value="Rhodopsin 7-helix transmembrane proteins"/>
    <property type="match status" value="2"/>
</dbReference>
<keyword evidence="5" id="KW-0256">Endoplasmic reticulum</keyword>
<evidence type="ECO:0000256" key="4">
    <source>
        <dbReference type="ARBA" id="ARBA00022692"/>
    </source>
</evidence>
<evidence type="ECO:0000256" key="15">
    <source>
        <dbReference type="SAM" id="Phobius"/>
    </source>
</evidence>
<evidence type="ECO:0000313" key="18">
    <source>
        <dbReference type="Proteomes" id="UP000694552"/>
    </source>
</evidence>
<feature type="transmembrane region" description="Helical" evidence="15">
    <location>
        <begin position="355"/>
        <end position="375"/>
    </location>
</feature>
<dbReference type="Proteomes" id="UP000694552">
    <property type="component" value="Unplaced"/>
</dbReference>
<dbReference type="InterPro" id="IPR009132">
    <property type="entry name" value="TAAR_fam"/>
</dbReference>
<keyword evidence="7 14" id="KW-0297">G-protein coupled receptor</keyword>
<dbReference type="Ensembl" id="ENSOSUT00000006956.1">
    <property type="protein sequence ID" value="ENSOSUP00000006689.1"/>
    <property type="gene ID" value="ENSOSUG00000004971.1"/>
</dbReference>
<evidence type="ECO:0000256" key="14">
    <source>
        <dbReference type="RuleBase" id="RU000688"/>
    </source>
</evidence>
<dbReference type="PANTHER" id="PTHR24249">
    <property type="entry name" value="HISTAMINE RECEPTOR-RELATED G-PROTEIN COUPLED RECEPTOR"/>
    <property type="match status" value="1"/>
</dbReference>
<evidence type="ECO:0000256" key="6">
    <source>
        <dbReference type="ARBA" id="ARBA00022989"/>
    </source>
</evidence>
<keyword evidence="11" id="KW-0325">Glycoprotein</keyword>
<keyword evidence="6 15" id="KW-1133">Transmembrane helix</keyword>
<evidence type="ECO:0000256" key="8">
    <source>
        <dbReference type="ARBA" id="ARBA00023136"/>
    </source>
</evidence>
<keyword evidence="8 15" id="KW-0472">Membrane</keyword>
<evidence type="ECO:0000259" key="16">
    <source>
        <dbReference type="PROSITE" id="PS50262"/>
    </source>
</evidence>
<feature type="transmembrane region" description="Helical" evidence="15">
    <location>
        <begin position="291"/>
        <end position="311"/>
    </location>
</feature>
<evidence type="ECO:0000256" key="2">
    <source>
        <dbReference type="ARBA" id="ARBA00004651"/>
    </source>
</evidence>
<dbReference type="SMART" id="SM01381">
    <property type="entry name" value="7TM_GPCR_Srsx"/>
    <property type="match status" value="1"/>
</dbReference>
<feature type="transmembrane region" description="Helical" evidence="15">
    <location>
        <begin position="62"/>
        <end position="86"/>
    </location>
</feature>
<keyword evidence="9" id="KW-1015">Disulfide bond</keyword>
<dbReference type="InterPro" id="IPR000276">
    <property type="entry name" value="GPCR_Rhodpsn"/>
</dbReference>
<name>A0A8C8AJK2_9STRI</name>
<dbReference type="PROSITE" id="PS50262">
    <property type="entry name" value="G_PROTEIN_RECEP_F1_2"/>
    <property type="match status" value="2"/>
</dbReference>
<dbReference type="InterPro" id="IPR009133">
    <property type="entry name" value="TAAR1"/>
</dbReference>
<protein>
    <recommendedName>
        <fullName evidence="13">Trace amine-associated receptor 1</fullName>
    </recommendedName>
</protein>
<evidence type="ECO:0000256" key="12">
    <source>
        <dbReference type="ARBA" id="ARBA00023224"/>
    </source>
</evidence>
<comment type="similarity">
    <text evidence="14">Belongs to the G-protein coupled receptor 1 family.</text>
</comment>
<evidence type="ECO:0000256" key="13">
    <source>
        <dbReference type="ARBA" id="ARBA00039439"/>
    </source>
</evidence>
<dbReference type="PRINTS" id="PR01830">
    <property type="entry name" value="TRACEAMINER"/>
</dbReference>
<evidence type="ECO:0000313" key="17">
    <source>
        <dbReference type="Ensembl" id="ENSOSUP00000006689.1"/>
    </source>
</evidence>
<feature type="transmembrane region" description="Helical" evidence="15">
    <location>
        <begin position="193"/>
        <end position="211"/>
    </location>
</feature>
<dbReference type="PANTHER" id="PTHR24249:SF415">
    <property type="entry name" value="TRACE AMINE-ASSOCIATED RECEPTOR 1"/>
    <property type="match status" value="1"/>
</dbReference>
<sequence>MKVMQLCCESVNGSCIRSNWSNSIRVSMYIFMVCIILATVVGNLTVIISISHFKQLHTPTNFLILSMATVDFLLGFLIMPCSMVRSVEHCWYFGELFCKIHTSTDIMLSTASIFHLSFISIDRYYAVCDPLRYKSKINTFVILVMIFVSWMVPAAFAFGMIFLDLNLRGAEEIYNHVHCAGGCFVIFSETSGVVASIVSFYIPGFVMLYIYRKIYSIAKRQARSIDAISQKKMQFEMKHHISFCRERKAAKTLGIIMGVFLICWSPFFFFTATNPFMNYVIPPVLIDALVWFGYLNSTFNPIVYAFFYMWFRRALKLILFGKVFQQDSSRTHLFLEYDKKNELSKNKDRKAAKTLSIVMLGFLICWFPCFFTILIDPFLNFSTPLPLFDALNWLGYLNSLCNPLIYGFFYPWFQKTFKYILKGKIFNPYFRVIKLLSEDQSQ</sequence>
<comment type="subcellular location">
    <subcellularLocation>
        <location evidence="2">Cell membrane</location>
        <topology evidence="2">Multi-pass membrane protein</topology>
    </subcellularLocation>
    <subcellularLocation>
        <location evidence="1">Endoplasmic reticulum membrane</location>
        <topology evidence="1">Multi-pass membrane protein</topology>
    </subcellularLocation>
</comment>
<dbReference type="InterPro" id="IPR017452">
    <property type="entry name" value="GPCR_Rhodpsn_7TM"/>
</dbReference>
<evidence type="ECO:0000256" key="3">
    <source>
        <dbReference type="ARBA" id="ARBA00022475"/>
    </source>
</evidence>
<dbReference type="FunFam" id="1.20.1070.10:FF:000030">
    <property type="entry name" value="trace amine-associated receptor 1"/>
    <property type="match status" value="1"/>
</dbReference>
<feature type="domain" description="G-protein coupled receptors family 1 profile" evidence="16">
    <location>
        <begin position="301"/>
        <end position="406"/>
    </location>
</feature>